<feature type="transmembrane region" description="Helical" evidence="1">
    <location>
        <begin position="165"/>
        <end position="182"/>
    </location>
</feature>
<proteinExistence type="predicted"/>
<dbReference type="PANTHER" id="PTHR43849">
    <property type="entry name" value="BLL3936 PROTEIN"/>
    <property type="match status" value="1"/>
</dbReference>
<protein>
    <submittedName>
        <fullName evidence="3">TRAP transporter, 4TM/12TM fusion protein</fullName>
    </submittedName>
</protein>
<gene>
    <name evidence="3" type="ORF">SCFA_2140001</name>
</gene>
<dbReference type="AlphaFoldDB" id="A0A485LXK2"/>
<feature type="transmembrane region" description="Helical" evidence="1">
    <location>
        <begin position="100"/>
        <end position="124"/>
    </location>
</feature>
<evidence type="ECO:0000313" key="3">
    <source>
        <dbReference type="EMBL" id="VFU13394.1"/>
    </source>
</evidence>
<feature type="transmembrane region" description="Helical" evidence="1">
    <location>
        <begin position="47"/>
        <end position="69"/>
    </location>
</feature>
<evidence type="ECO:0000259" key="2">
    <source>
        <dbReference type="Pfam" id="PF06808"/>
    </source>
</evidence>
<dbReference type="PANTHER" id="PTHR43849:SF2">
    <property type="entry name" value="BLL3936 PROTEIN"/>
    <property type="match status" value="1"/>
</dbReference>
<organism evidence="3">
    <name type="scientific">anaerobic digester metagenome</name>
    <dbReference type="NCBI Taxonomy" id="1263854"/>
    <lineage>
        <taxon>unclassified sequences</taxon>
        <taxon>metagenomes</taxon>
        <taxon>ecological metagenomes</taxon>
    </lineage>
</organism>
<dbReference type="Pfam" id="PF06808">
    <property type="entry name" value="DctM"/>
    <property type="match status" value="1"/>
</dbReference>
<sequence length="196" mass="20886">MFGAASSFVLGMGMTITAVYLFLAIILTPALEVIGLPALSVHMFLLYWAMLSYITPPVAIGSFAAASMVGENPFKVGFASMRFGALLYLVPFLFVLNPQILLINATVGGVLTSLLFAVIATLLFCGALQGYLYYFGALGTGFMGLLSRICLGVGALFLAIPQTNVKLWGVGLTVAFVVLWVLQRRLQGSLSTDTNI</sequence>
<dbReference type="InterPro" id="IPR010656">
    <property type="entry name" value="DctM"/>
</dbReference>
<keyword evidence="1" id="KW-1133">Transmembrane helix</keyword>
<accession>A0A485LXK2</accession>
<dbReference type="EMBL" id="CAADRN010000129">
    <property type="protein sequence ID" value="VFU13394.1"/>
    <property type="molecule type" value="Genomic_DNA"/>
</dbReference>
<keyword evidence="1" id="KW-0472">Membrane</keyword>
<keyword evidence="1" id="KW-0812">Transmembrane</keyword>
<reference evidence="3" key="1">
    <citation type="submission" date="2019-03" db="EMBL/GenBank/DDBJ databases">
        <authorList>
            <person name="Hao L."/>
        </authorList>
    </citation>
    <scope>NUCLEOTIDE SEQUENCE</scope>
</reference>
<feature type="transmembrane region" description="Helical" evidence="1">
    <location>
        <begin position="131"/>
        <end position="159"/>
    </location>
</feature>
<name>A0A485LXK2_9ZZZZ</name>
<feature type="domain" description="TRAP C4-dicarboxylate transport system permease DctM subunit" evidence="2">
    <location>
        <begin position="5"/>
        <end position="105"/>
    </location>
</feature>
<evidence type="ECO:0000256" key="1">
    <source>
        <dbReference type="SAM" id="Phobius"/>
    </source>
</evidence>
<feature type="transmembrane region" description="Helical" evidence="1">
    <location>
        <begin position="76"/>
        <end position="94"/>
    </location>
</feature>
<feature type="transmembrane region" description="Helical" evidence="1">
    <location>
        <begin position="7"/>
        <end position="27"/>
    </location>
</feature>